<gene>
    <name evidence="1" type="ORF">AV649_08405</name>
</gene>
<dbReference type="PATRIC" id="fig|189381.10.peg.79"/>
<evidence type="ECO:0000313" key="1">
    <source>
        <dbReference type="EMBL" id="KZE44311.1"/>
    </source>
</evidence>
<dbReference type="Proteomes" id="UP000076510">
    <property type="component" value="Unassembled WGS sequence"/>
</dbReference>
<dbReference type="EMBL" id="LQQY01000044">
    <property type="protein sequence ID" value="KZE44311.1"/>
    <property type="molecule type" value="Genomic_DNA"/>
</dbReference>
<comment type="caution">
    <text evidence="1">The sequence shown here is derived from an EMBL/GenBank/DDBJ whole genome shotgun (WGS) entry which is preliminary data.</text>
</comment>
<reference evidence="2" key="1">
    <citation type="submission" date="2016-01" db="EMBL/GenBank/DDBJ databases">
        <title>Whole genome sequencing of Bhargavaea cecembensis T14.</title>
        <authorList>
            <person name="Hong K.W."/>
        </authorList>
    </citation>
    <scope>NUCLEOTIDE SEQUENCE [LARGE SCALE GENOMIC DNA]</scope>
    <source>
        <strain evidence="2">M19</strain>
    </source>
</reference>
<proteinExistence type="predicted"/>
<sequence>MRGDVMIGNMGIAILFCNEYVVERRPFRSAAAAFHGACGEPLRLRLQGLTLPAIPIGVGRPSLHFTLWI</sequence>
<evidence type="ECO:0000313" key="2">
    <source>
        <dbReference type="Proteomes" id="UP000076510"/>
    </source>
</evidence>
<name>A0A163J438_9BACI</name>
<accession>A0A163J438</accession>
<dbReference type="AlphaFoldDB" id="A0A163J438"/>
<organism evidence="1 2">
    <name type="scientific">Rossellomorea marisflavi</name>
    <dbReference type="NCBI Taxonomy" id="189381"/>
    <lineage>
        <taxon>Bacteria</taxon>
        <taxon>Bacillati</taxon>
        <taxon>Bacillota</taxon>
        <taxon>Bacilli</taxon>
        <taxon>Bacillales</taxon>
        <taxon>Bacillaceae</taxon>
        <taxon>Rossellomorea</taxon>
    </lineage>
</organism>
<protein>
    <submittedName>
        <fullName evidence="1">Uncharacterized protein</fullName>
    </submittedName>
</protein>